<evidence type="ECO:0000313" key="1">
    <source>
        <dbReference type="EMBL" id="MDM8200742.1"/>
    </source>
</evidence>
<gene>
    <name evidence="1" type="ORF">QUW08_05445</name>
</gene>
<evidence type="ECO:0000313" key="2">
    <source>
        <dbReference type="Proteomes" id="UP001529380"/>
    </source>
</evidence>
<dbReference type="Pfam" id="PF20330">
    <property type="entry name" value="DUF6625"/>
    <property type="match status" value="1"/>
</dbReference>
<accession>A0ABT7UPC3</accession>
<dbReference type="InterPro" id="IPR046733">
    <property type="entry name" value="DUF6625"/>
</dbReference>
<dbReference type="Proteomes" id="UP001529380">
    <property type="component" value="Unassembled WGS sequence"/>
</dbReference>
<keyword evidence="2" id="KW-1185">Reference proteome</keyword>
<reference evidence="1 2" key="1">
    <citation type="submission" date="2023-06" db="EMBL/GenBank/DDBJ databases">
        <title>Identification and characterization of horizontal gene transfer across gut microbiota members of farm animals based on homology search.</title>
        <authorList>
            <person name="Schwarzerova J."/>
            <person name="Nykrynova M."/>
            <person name="Jureckova K."/>
            <person name="Cejkova D."/>
            <person name="Rychlik I."/>
        </authorList>
    </citation>
    <scope>NUCLEOTIDE SEQUENCE [LARGE SCALE GENOMIC DNA]</scope>
    <source>
        <strain evidence="1 2">ET340</strain>
    </source>
</reference>
<comment type="caution">
    <text evidence="1">The sequence shown here is derived from an EMBL/GenBank/DDBJ whole genome shotgun (WGS) entry which is preliminary data.</text>
</comment>
<name>A0ABT7UPC3_9FIRM</name>
<protein>
    <recommendedName>
        <fullName evidence="3">Glycosyl transferase family 2</fullName>
    </recommendedName>
</protein>
<evidence type="ECO:0008006" key="3">
    <source>
        <dbReference type="Google" id="ProtNLM"/>
    </source>
</evidence>
<sequence>MVGKKVAIIVPYFGEFPKHFPLWLKSCEKNNEFNWIVFTDDNREYDYPVNVNRILISFAEMRQYIEKKLGFEVALTRPYKFCDIRPFYGVIFQDYLQEYTHWGYCDVDLLFGCLRDFITEEMLEEYDKISVLGHLSILKNECSVNEAFRKCDYRAILQDQRSKIFDEVRFEPNINSLLRQNGCKLKTTIPYADIDAQHYSFGLYQYKEGNRAWPLPRKPLVFEYNNGHVFGWEVDKAVIHKKEYAYVHFQKRNILVTTNSSERYILVPNEIKDHETPTVEMVEKYSKDSVAYTIQNMWKRVKNAWRVRFMR</sequence>
<dbReference type="RefSeq" id="WP_289599453.1">
    <property type="nucleotide sequence ID" value="NZ_JAUDCL010000007.1"/>
</dbReference>
<organism evidence="1 2">
    <name type="scientific">Allofournierella massiliensis</name>
    <dbReference type="NCBI Taxonomy" id="1650663"/>
    <lineage>
        <taxon>Bacteria</taxon>
        <taxon>Bacillati</taxon>
        <taxon>Bacillota</taxon>
        <taxon>Clostridia</taxon>
        <taxon>Eubacteriales</taxon>
        <taxon>Oscillospiraceae</taxon>
        <taxon>Allofournierella</taxon>
    </lineage>
</organism>
<dbReference type="EMBL" id="JAUDCL010000007">
    <property type="protein sequence ID" value="MDM8200742.1"/>
    <property type="molecule type" value="Genomic_DNA"/>
</dbReference>
<proteinExistence type="predicted"/>